<comment type="caution">
    <text evidence="2">The sequence shown here is derived from an EMBL/GenBank/DDBJ whole genome shotgun (WGS) entry which is preliminary data.</text>
</comment>
<dbReference type="PROSITE" id="PS50943">
    <property type="entry name" value="HTH_CROC1"/>
    <property type="match status" value="1"/>
</dbReference>
<dbReference type="InterPro" id="IPR001387">
    <property type="entry name" value="Cro/C1-type_HTH"/>
</dbReference>
<evidence type="ECO:0000313" key="2">
    <source>
        <dbReference type="EMBL" id="MFL2029601.1"/>
    </source>
</evidence>
<organism evidence="2 3">
    <name type="scientific">Loigolactobacillus zhaoyuanensis</name>
    <dbReference type="NCBI Taxonomy" id="2486017"/>
    <lineage>
        <taxon>Bacteria</taxon>
        <taxon>Bacillati</taxon>
        <taxon>Bacillota</taxon>
        <taxon>Bacilli</taxon>
        <taxon>Lactobacillales</taxon>
        <taxon>Lactobacillaceae</taxon>
        <taxon>Loigolactobacillus</taxon>
    </lineage>
</organism>
<dbReference type="Gene3D" id="1.10.260.40">
    <property type="entry name" value="lambda repressor-like DNA-binding domains"/>
    <property type="match status" value="1"/>
</dbReference>
<evidence type="ECO:0000313" key="3">
    <source>
        <dbReference type="Proteomes" id="UP001625389"/>
    </source>
</evidence>
<feature type="domain" description="HTH cro/C1-type" evidence="1">
    <location>
        <begin position="5"/>
        <end position="59"/>
    </location>
</feature>
<evidence type="ECO:0000259" key="1">
    <source>
        <dbReference type="PROSITE" id="PS50943"/>
    </source>
</evidence>
<dbReference type="InterPro" id="IPR010982">
    <property type="entry name" value="Lambda_DNA-bd_dom_sf"/>
</dbReference>
<dbReference type="EMBL" id="JBGQPK010000031">
    <property type="protein sequence ID" value="MFL2029601.1"/>
    <property type="molecule type" value="Genomic_DNA"/>
</dbReference>
<sequence>MHKNLREARKTRNKTQYDVAGVIGLSPKQYGMKERGQVSFDLDEAEKVALYLDTPIDVLFPEYFFSSKVPKMHKEAEVS</sequence>
<dbReference type="Pfam" id="PF01381">
    <property type="entry name" value="HTH_3"/>
    <property type="match status" value="1"/>
</dbReference>
<dbReference type="Proteomes" id="UP001625389">
    <property type="component" value="Unassembled WGS sequence"/>
</dbReference>
<accession>A0ABW8UDL4</accession>
<keyword evidence="3" id="KW-1185">Reference proteome</keyword>
<reference evidence="2 3" key="1">
    <citation type="submission" date="2024-08" db="EMBL/GenBank/DDBJ databases">
        <authorList>
            <person name="Arias E."/>
        </authorList>
    </citation>
    <scope>NUCLEOTIDE SEQUENCE [LARGE SCALE GENOMIC DNA]</scope>
    <source>
        <strain evidence="2 3">FAM 25317</strain>
    </source>
</reference>
<dbReference type="SMART" id="SM00530">
    <property type="entry name" value="HTH_XRE"/>
    <property type="match status" value="1"/>
</dbReference>
<protein>
    <submittedName>
        <fullName evidence="2">Helix-turn-helix transcriptional regulator</fullName>
    </submittedName>
</protein>
<gene>
    <name evidence="2" type="ORF">ACEN34_08225</name>
</gene>
<name>A0ABW8UDL4_9LACO</name>
<proteinExistence type="predicted"/>
<dbReference type="CDD" id="cd00093">
    <property type="entry name" value="HTH_XRE"/>
    <property type="match status" value="1"/>
</dbReference>
<dbReference type="SUPFAM" id="SSF47413">
    <property type="entry name" value="lambda repressor-like DNA-binding domains"/>
    <property type="match status" value="1"/>
</dbReference>
<dbReference type="RefSeq" id="WP_249566804.1">
    <property type="nucleotide sequence ID" value="NZ_JBGQPK010000031.1"/>
</dbReference>